<reference evidence="1" key="1">
    <citation type="submission" date="2023-04" db="EMBL/GenBank/DDBJ databases">
        <title>Draft Genome sequencing of Naganishia species isolated from polar environments using Oxford Nanopore Technology.</title>
        <authorList>
            <person name="Leo P."/>
            <person name="Venkateswaran K."/>
        </authorList>
    </citation>
    <scope>NUCLEOTIDE SEQUENCE</scope>
    <source>
        <strain evidence="1">MNA-CCFEE 5261</strain>
    </source>
</reference>
<organism evidence="1 2">
    <name type="scientific">Naganishia cerealis</name>
    <dbReference type="NCBI Taxonomy" id="610337"/>
    <lineage>
        <taxon>Eukaryota</taxon>
        <taxon>Fungi</taxon>
        <taxon>Dikarya</taxon>
        <taxon>Basidiomycota</taxon>
        <taxon>Agaricomycotina</taxon>
        <taxon>Tremellomycetes</taxon>
        <taxon>Filobasidiales</taxon>
        <taxon>Filobasidiaceae</taxon>
        <taxon>Naganishia</taxon>
    </lineage>
</organism>
<keyword evidence="2" id="KW-1185">Reference proteome</keyword>
<protein>
    <submittedName>
        <fullName evidence="1">Uncharacterized protein</fullName>
    </submittedName>
</protein>
<evidence type="ECO:0000313" key="2">
    <source>
        <dbReference type="Proteomes" id="UP001241377"/>
    </source>
</evidence>
<proteinExistence type="predicted"/>
<sequence length="2221" mass="252127">MLSPTFTNNSDEPHTPDRDDYVSFPMFPEPQDDRETSFGRILSRTLRKVTSNASHLVQNYANKSDDDDEENAGPVRLPNLASTILGAEDIDSVPHIYASGPVVSHVDSVQTSIEELTKEPNPPRPREFPDKSATTESLPLTLPPPVVMSDRHSLRLSTMSVPKLSAVDTSSVRYAREEINATASLLPAPQPVVAKSTTSVIAETTANNTHDSNVETSSLQDKITSIFTNLPNDIEVSDDSASEGDTANDSTLGPLKRTDASFDKDSDFYTSSRRNSIVPSISSKTQTSALISGAKSILSTSIPLTVLPASLTPSSSIKRSKKKKKLIKRKNSENPLKNGGIPQKYWMNDSFVSDCLNCFKPFTAFRRKHHCRFCGQIFCADCTLFISYNQHKDERKARVASSTHRRGKSYQDQLRVCKPCYSDVIVYLSDDSSSSSSESGDEDPIPTETLTPNYLLSRMRSLSTGSRKDSLRHEIRLDSRELRESPQHNRTFLKSPDQSSPVPYRSPQHLTLTDITTTRPPHFEVLLSKHAPQMAIPTTRKGEAVEIPDIPSRRNTNKSMGLSSSATSKFTPFTSLDHSARHLLTLGDYSPWMKNYTSAGDLSQSLSFDNIGQFYSSLIGKRSHGKLTDKDSIRYDRSEIKNSTKIQDEDLESESEDENVMSLYTSLNHGPLTVRSSLPPRHSISANAVPTLGEFPQMLAKDSDKNFTISQGHSNHLLVPLGSLQRRLLSFMSPKPETSSKSRERAHASLLRMKSRRRGTSTRNVLILTRNNNRLPSLDASQQTFDSPPASPAPDETKTSLSKTFSGEIADSLKSLSPENLTHEYAEVLKQSPSFDEKKFVDKDRTVKNLSKDLMYSSLFKKLAYQCFDDSGIKDDSDRWYASLMRVLSHLDDLKLTDTLDIKQYVKIKKIFGGQIEDTAMVDGIFMTKNVDSKRMAVDIDNPKIAILMFPLEYMKQKEQFISLRTIHSQQSVYISNLVSRIVSLKPDIILVGDTVCGMAESLLEAENITVISNLKPQIIERVSRYTKADIFQSINDLFFKKGSLGTCAKFRVKRYIYENCVKTFVFFTGTDVTSGFTVALRGGLESLLDSVKYTAEVLAPSILNSKFEVSLLKEQGVEYLDEPSSELSLLSKVTNIEGTLDLLIKVYESLPKEIKTQLGALHILDKQEVFEYCKSFQKRQLSSSPSVVYAPPSALWNLIESYEYYLNAFDNFKQILLSGVEEIDPESLKSIGMSTLLEMLPGGSSDLLPIVKSARDVTLRYSLDELVTKERIWSNCAKLPKYLLSPSSHRSIHILNSTVSITHATPCFGPNLVVVDYYTENDKCIGLFLDQIFQEASKTCEECGVLFLNHYKSYVHGNGKLDFITERFENVMDGALHEGLNQRFMWSYCQECKKTTPIQKMSPETYYYSIGKFFELGFWNGKASHISSIDCPHDFFRSHIRYFGLNDLVIRLEYSTIETYEVIAPRKQLEIVPSADMSLKIKTYHLIRDKSNKFFKSIESRLYRVKVDTFEDSKAGMEKLEELKNKHREQVGSIDTQLLELYNSTPPTVHLPLNAILRTLQELGVFWDNEFNDFEKRFLPSENDITKITQFHLTNFLMEKLNSEQSTDSQRSENKDDMRAKPLDVPSTVNEGRAAQLNKEKTNEIGEMIPSSLFRRLKLGDDRLQSKMSQIEDITPKVPEGSSTPRQETHQGQEAAQPTQSRVSQLANYFDQMNLDQISKEFKQQRERELKKKINKFKAFPIVASKPIVEIYDNIEDVVDVTDMDTEKGERAEKPEQKWKDIPRKESMKTDDADKVKDKPKDVKKGVDLPQPEKNSLLKSLTTFWADRSASLWDSLDFPLDAMEHTFADSDVIVREDEPSSLVSFCLSSSDYKLKIKVMEGDGDMVDDNENGSSDITENKKLKNFVKIEKKFKKKLSDDESVHELEKIMTKDKSNHLKYQFSDGDTQFSCKIFYSEQFEALRRSCGNNDSFIQSLSRCVKWDSSGGQSGSNFLKTLDNRYIVKELSKSELESFIAIAPFYFKYICQSLFSTLSTAIAKIFGFYQIHIKNAATGKTFRMDFLIMENLFYNHKTTRIFDLKGSMRNRHVKQTGKENEVLLDENMIEYIYESPLFVKEHLKRMLRGSLFNDTSFFSAMDVMDYSLIIGIDDTSKRLYIGIVDWLRTFTWDKKVENWVKGNNLMGGGKKGKDPTIVTPKQYRTRFREAMERYILEVPDIWYEGR</sequence>
<gene>
    <name evidence="1" type="ORF">QFC19_005702</name>
</gene>
<dbReference type="Proteomes" id="UP001241377">
    <property type="component" value="Unassembled WGS sequence"/>
</dbReference>
<dbReference type="EMBL" id="JASBWR010000065">
    <property type="protein sequence ID" value="KAJ9100169.1"/>
    <property type="molecule type" value="Genomic_DNA"/>
</dbReference>
<accession>A0ACC2VME6</accession>
<name>A0ACC2VME6_9TREE</name>
<comment type="caution">
    <text evidence="1">The sequence shown here is derived from an EMBL/GenBank/DDBJ whole genome shotgun (WGS) entry which is preliminary data.</text>
</comment>
<evidence type="ECO:0000313" key="1">
    <source>
        <dbReference type="EMBL" id="KAJ9100169.1"/>
    </source>
</evidence>